<dbReference type="EMBL" id="KP795714">
    <property type="protein sequence ID" value="AKN40978.1"/>
    <property type="molecule type" value="Genomic_DNA"/>
</dbReference>
<dbReference type="InterPro" id="IPR032359">
    <property type="entry name" value="KwaB-like"/>
</dbReference>
<evidence type="ECO:0000313" key="1">
    <source>
        <dbReference type="EMBL" id="AKN40978.1"/>
    </source>
</evidence>
<dbReference type="Pfam" id="PF16162">
    <property type="entry name" value="KwaB"/>
    <property type="match status" value="1"/>
</dbReference>
<accession>A0A0H3ZX72</accession>
<proteinExistence type="predicted"/>
<reference evidence="1" key="1">
    <citation type="journal article" date="2015" name="MBio">
        <title>Eco-Evolutionary Dynamics of Episomes among Ecologically Cohesive Bacterial Populations.</title>
        <authorList>
            <person name="Xue H."/>
            <person name="Cordero O.X."/>
            <person name="Camas F.M."/>
            <person name="Trimble W."/>
            <person name="Meyer F."/>
            <person name="Guglielmini J."/>
            <person name="Rocha E.P."/>
            <person name="Polz M.F."/>
        </authorList>
    </citation>
    <scope>NUCLEOTIDE SEQUENCE</scope>
    <source>
        <strain evidence="1">FF_351</strain>
    </source>
</reference>
<sequence>MFSDFNFENIHNIEFSLKIDDKKNFDGYQSVPTSDGVKSVLKDVLTYTVKQIKWIDESGTNLEPERFELTEKYKATEPVIAPYDDEMFGSLRELVDTEDEAIDTKYIDEPKKIPHYRVKFYDDNGNVIVAFKTASQFKSILKHRNRIARLYNDSLVTCDEPYFKIDDDFDFLILGNTIAVYRPNSFKSIASINQYITEAAESKIDKLSQEITFCDFDSIRAVACESRSISKLIVAVARRNDLSRYSRERLEMHANTSGISLIEVDGQLSPAPGQEVEFLELIDRRRYGVEFETGSVENYRAESRKLVLKG</sequence>
<dbReference type="AlphaFoldDB" id="A0A0H3ZX72"/>
<evidence type="ECO:0008006" key="2">
    <source>
        <dbReference type="Google" id="ProtNLM"/>
    </source>
</evidence>
<protein>
    <recommendedName>
        <fullName evidence="2">DUF4868 domain-containing protein</fullName>
    </recommendedName>
</protein>
<name>A0A0H3ZX72_9GAMM</name>
<organism evidence="1">
    <name type="scientific">Enterovibrio norvegicus</name>
    <dbReference type="NCBI Taxonomy" id="188144"/>
    <lineage>
        <taxon>Bacteria</taxon>
        <taxon>Pseudomonadati</taxon>
        <taxon>Pseudomonadota</taxon>
        <taxon>Gammaproteobacteria</taxon>
        <taxon>Vibrionales</taxon>
        <taxon>Vibrionaceae</taxon>
        <taxon>Enterovibrio</taxon>
    </lineage>
</organism>